<organism evidence="1 2">
    <name type="scientific">Thiorhodococcus mannitoliphagus</name>
    <dbReference type="NCBI Taxonomy" id="329406"/>
    <lineage>
        <taxon>Bacteria</taxon>
        <taxon>Pseudomonadati</taxon>
        <taxon>Pseudomonadota</taxon>
        <taxon>Gammaproteobacteria</taxon>
        <taxon>Chromatiales</taxon>
        <taxon>Chromatiaceae</taxon>
        <taxon>Thiorhodococcus</taxon>
    </lineage>
</organism>
<dbReference type="Proteomes" id="UP000471640">
    <property type="component" value="Unassembled WGS sequence"/>
</dbReference>
<sequence length="69" mass="7875">MPPNLRELPVSERTHLVEDQWDSIAKEQSGLPLTDAQRRELDQRLNAYESDGDSGREAREAIADIRART</sequence>
<dbReference type="NCBIfam" id="TIGR02574">
    <property type="entry name" value="stabl_TIGR02574"/>
    <property type="match status" value="1"/>
</dbReference>
<accession>A0A6P1DYQ3</accession>
<protein>
    <submittedName>
        <fullName evidence="1">Addiction module protein</fullName>
    </submittedName>
</protein>
<evidence type="ECO:0000313" key="2">
    <source>
        <dbReference type="Proteomes" id="UP000471640"/>
    </source>
</evidence>
<evidence type="ECO:0000313" key="1">
    <source>
        <dbReference type="EMBL" id="NEX23457.1"/>
    </source>
</evidence>
<dbReference type="RefSeq" id="WP_164656889.1">
    <property type="nucleotide sequence ID" value="NZ_JAAIJR010000208.1"/>
</dbReference>
<name>A0A6P1DYQ3_9GAMM</name>
<reference evidence="1 2" key="2">
    <citation type="submission" date="2020-02" db="EMBL/GenBank/DDBJ databases">
        <title>Genome sequences of Thiorhodococcus mannitoliphagus and Thiorhodococcus minor, purple sulfur photosynthetic bacteria in the gammaproteobacterial family, Chromatiaceae.</title>
        <authorList>
            <person name="Aviles F.A."/>
            <person name="Meyer T.E."/>
            <person name="Kyndt J.A."/>
        </authorList>
    </citation>
    <scope>NUCLEOTIDE SEQUENCE [LARGE SCALE GENOMIC DNA]</scope>
    <source>
        <strain evidence="1 2">DSM 18266</strain>
    </source>
</reference>
<dbReference type="InterPro" id="IPR013406">
    <property type="entry name" value="CHP02574_addiction_mod"/>
</dbReference>
<dbReference type="EMBL" id="JAAIJR010000208">
    <property type="protein sequence ID" value="NEX23457.1"/>
    <property type="molecule type" value="Genomic_DNA"/>
</dbReference>
<dbReference type="AlphaFoldDB" id="A0A6P1DYQ3"/>
<gene>
    <name evidence="1" type="ORF">G3480_24735</name>
</gene>
<proteinExistence type="predicted"/>
<keyword evidence="2" id="KW-1185">Reference proteome</keyword>
<comment type="caution">
    <text evidence="1">The sequence shown here is derived from an EMBL/GenBank/DDBJ whole genome shotgun (WGS) entry which is preliminary data.</text>
</comment>
<reference evidence="2" key="1">
    <citation type="journal article" date="2020" name="Microbiol. Resour. Announc.">
        <title>Draft Genome Sequences of Thiorhodococcus mannitoliphagus and Thiorhodococcus minor, Purple Sulfur Photosynthetic Bacteria in the Gammaproteobacterial Family Chromatiaceae.</title>
        <authorList>
            <person name="Aviles F.A."/>
            <person name="Meyer T.E."/>
            <person name="Kyndt J.A."/>
        </authorList>
    </citation>
    <scope>NUCLEOTIDE SEQUENCE [LARGE SCALE GENOMIC DNA]</scope>
    <source>
        <strain evidence="2">DSM 18266</strain>
    </source>
</reference>
<dbReference type="Pfam" id="PF09720">
    <property type="entry name" value="Unstab_antitox"/>
    <property type="match status" value="1"/>
</dbReference>